<reference evidence="2 3" key="1">
    <citation type="submission" date="2013-12" db="EMBL/GenBank/DDBJ databases">
        <title>Draft genome of the parsitic nematode Ancylostoma duodenale.</title>
        <authorList>
            <person name="Mitreva M."/>
        </authorList>
    </citation>
    <scope>NUCLEOTIDE SEQUENCE [LARGE SCALE GENOMIC DNA]</scope>
    <source>
        <strain evidence="2 3">Zhejiang</strain>
    </source>
</reference>
<dbReference type="Gene3D" id="3.40.33.10">
    <property type="entry name" value="CAP"/>
    <property type="match status" value="1"/>
</dbReference>
<name>A0A0C2FUD2_9BILA</name>
<dbReference type="SUPFAM" id="SSF55797">
    <property type="entry name" value="PR-1-like"/>
    <property type="match status" value="1"/>
</dbReference>
<dbReference type="InterPro" id="IPR035940">
    <property type="entry name" value="CAP_sf"/>
</dbReference>
<evidence type="ECO:0000313" key="3">
    <source>
        <dbReference type="Proteomes" id="UP000054047"/>
    </source>
</evidence>
<protein>
    <recommendedName>
        <fullName evidence="1">SCP domain-containing protein</fullName>
    </recommendedName>
</protein>
<dbReference type="Pfam" id="PF00188">
    <property type="entry name" value="CAP"/>
    <property type="match status" value="1"/>
</dbReference>
<dbReference type="OrthoDB" id="5857298at2759"/>
<dbReference type="AlphaFoldDB" id="A0A0C2FUD2"/>
<sequence length="114" mass="12747">MTLVSTFLSLAMNNWISPVKFFGKARPTNAYDGNFCQFANMVHANSTRMGCSYKRCGDQFLVTCLYDNGTIPNGLMWEEGEACQEDDECTTFYGSECHDGLCDFVNIPGVKLNK</sequence>
<proteinExistence type="predicted"/>
<gene>
    <name evidence="2" type="ORF">ANCDUO_19633</name>
</gene>
<evidence type="ECO:0000259" key="1">
    <source>
        <dbReference type="Pfam" id="PF00188"/>
    </source>
</evidence>
<dbReference type="InterPro" id="IPR014044">
    <property type="entry name" value="CAP_dom"/>
</dbReference>
<feature type="domain" description="SCP" evidence="1">
    <location>
        <begin position="10"/>
        <end position="66"/>
    </location>
</feature>
<dbReference type="EMBL" id="KN750168">
    <property type="protein sequence ID" value="KIH50289.1"/>
    <property type="molecule type" value="Genomic_DNA"/>
</dbReference>
<evidence type="ECO:0000313" key="2">
    <source>
        <dbReference type="EMBL" id="KIH50289.1"/>
    </source>
</evidence>
<organism evidence="2 3">
    <name type="scientific">Ancylostoma duodenale</name>
    <dbReference type="NCBI Taxonomy" id="51022"/>
    <lineage>
        <taxon>Eukaryota</taxon>
        <taxon>Metazoa</taxon>
        <taxon>Ecdysozoa</taxon>
        <taxon>Nematoda</taxon>
        <taxon>Chromadorea</taxon>
        <taxon>Rhabditida</taxon>
        <taxon>Rhabditina</taxon>
        <taxon>Rhabditomorpha</taxon>
        <taxon>Strongyloidea</taxon>
        <taxon>Ancylostomatidae</taxon>
        <taxon>Ancylostomatinae</taxon>
        <taxon>Ancylostoma</taxon>
    </lineage>
</organism>
<accession>A0A0C2FUD2</accession>
<keyword evidence="3" id="KW-1185">Reference proteome</keyword>
<dbReference type="Proteomes" id="UP000054047">
    <property type="component" value="Unassembled WGS sequence"/>
</dbReference>